<evidence type="ECO:0000256" key="7">
    <source>
        <dbReference type="ARBA" id="ARBA00022989"/>
    </source>
</evidence>
<dbReference type="InterPro" id="IPR003597">
    <property type="entry name" value="Ig_C1-set"/>
</dbReference>
<evidence type="ECO:0000256" key="4">
    <source>
        <dbReference type="ARBA" id="ARBA00022451"/>
    </source>
</evidence>
<dbReference type="PROSITE" id="PS50835">
    <property type="entry name" value="IG_LIKE"/>
    <property type="match status" value="1"/>
</dbReference>
<keyword evidence="6" id="KW-0391">Immunity</keyword>
<dbReference type="AlphaFoldDB" id="A0A5F8H241"/>
<dbReference type="Gene3D" id="2.60.40.10">
    <property type="entry name" value="Immunoglobulins"/>
    <property type="match status" value="1"/>
</dbReference>
<dbReference type="Pfam" id="PF07654">
    <property type="entry name" value="C1-set"/>
    <property type="match status" value="1"/>
</dbReference>
<dbReference type="InterPro" id="IPR050208">
    <property type="entry name" value="MHC_class-I_related"/>
</dbReference>
<comment type="subcellular location">
    <subcellularLocation>
        <location evidence="2">Membrane</location>
        <topology evidence="2">Single-pass type I membrane protein</topology>
    </subcellularLocation>
</comment>
<dbReference type="Ensembl" id="ENSMODT00000064008.1">
    <property type="protein sequence ID" value="ENSMODP00000053892.1"/>
    <property type="gene ID" value="ENSMODG00000044001.1"/>
</dbReference>
<evidence type="ECO:0000256" key="8">
    <source>
        <dbReference type="ARBA" id="ARBA00023136"/>
    </source>
</evidence>
<dbReference type="PANTHER" id="PTHR16675">
    <property type="entry name" value="MHC CLASS I-RELATED"/>
    <property type="match status" value="1"/>
</dbReference>
<dbReference type="PRINTS" id="PR01638">
    <property type="entry name" value="MHCCLASSI"/>
</dbReference>
<dbReference type="FunFam" id="3.30.500.10:FF:000001">
    <property type="entry name" value="H-2 class I histocompatibility antigen, alpha chain"/>
    <property type="match status" value="1"/>
</dbReference>
<evidence type="ECO:0000256" key="9">
    <source>
        <dbReference type="ARBA" id="ARBA00023180"/>
    </source>
</evidence>
<keyword evidence="7 11" id="KW-1133">Transmembrane helix</keyword>
<evidence type="ECO:0000313" key="15">
    <source>
        <dbReference type="Proteomes" id="UP000002280"/>
    </source>
</evidence>
<dbReference type="OMA" id="TIRIVVI"/>
<evidence type="ECO:0000256" key="2">
    <source>
        <dbReference type="ARBA" id="ARBA00004479"/>
    </source>
</evidence>
<reference evidence="14" key="2">
    <citation type="submission" date="2025-08" db="UniProtKB">
        <authorList>
            <consortium name="Ensembl"/>
        </authorList>
    </citation>
    <scope>IDENTIFICATION</scope>
</reference>
<dbReference type="CDD" id="cd07698">
    <property type="entry name" value="IgC1_MHC_I_alpha3"/>
    <property type="match status" value="1"/>
</dbReference>
<dbReference type="InParanoid" id="A0A5F8H241"/>
<dbReference type="GO" id="GO:0002486">
    <property type="term" value="P:antigen processing and presentation of endogenous peptide antigen via MHC class I via ER pathway, TAP-independent"/>
    <property type="evidence" value="ECO:0000318"/>
    <property type="project" value="GO_Central"/>
</dbReference>
<dbReference type="Bgee" id="ENSMODG00000044001">
    <property type="expression patterns" value="Expressed in blood and 15 other cell types or tissues"/>
</dbReference>
<dbReference type="GO" id="GO:0005102">
    <property type="term" value="F:signaling receptor binding"/>
    <property type="evidence" value="ECO:0000318"/>
    <property type="project" value="GO_Central"/>
</dbReference>
<dbReference type="InterPro" id="IPR037055">
    <property type="entry name" value="MHC_I-like_Ag-recog_sf"/>
</dbReference>
<sequence length="381" mass="44060">MKSNRLYLFLLETLVLTETWAGSHSLRYFYTVVSQSERREPRFISVGYVDDQEFVRFDSYSESQRLEPRAPWMDKMDEEDPDYWERNTQMVRKDAKINIEYLETLQGLYNQSEGGIHILQKMFGCEVSANGNFRRGFKRFAYDGHDYLFLDTETFTWMASVPEAVYTKRSWEADGSFQERQKAYLEEECVLWLHKYLEIGKDALLKTDRPSAGVTHHQYRKGEVTLRCRVEGFYPADISLTWLRDGEEQLQDVEFIETRPSGDGTFQKWAAVEMTSGQEDKYTCRVQHKGLSEPLTLKWGKESEEDKAILQASPLKKAEGCEMLGGVGEGVRDLRPRPFILLFILESHSISRIICLIVGIVIAVALLSVAGVCLWKKMNEG</sequence>
<keyword evidence="15" id="KW-1185">Reference proteome</keyword>
<dbReference type="InterPro" id="IPR013783">
    <property type="entry name" value="Ig-like_fold"/>
</dbReference>
<reference evidence="14" key="3">
    <citation type="submission" date="2025-09" db="UniProtKB">
        <authorList>
            <consortium name="Ensembl"/>
        </authorList>
    </citation>
    <scope>IDENTIFICATION</scope>
</reference>
<comment type="function">
    <text evidence="1">Involved in the presentation of foreign antigens to the immune system.</text>
</comment>
<evidence type="ECO:0000313" key="14">
    <source>
        <dbReference type="Ensembl" id="ENSMODP00000053892.1"/>
    </source>
</evidence>
<dbReference type="SUPFAM" id="SSF48726">
    <property type="entry name" value="Immunoglobulin"/>
    <property type="match status" value="1"/>
</dbReference>
<keyword evidence="12" id="KW-0732">Signal</keyword>
<dbReference type="GO" id="GO:0005615">
    <property type="term" value="C:extracellular space"/>
    <property type="evidence" value="ECO:0000318"/>
    <property type="project" value="GO_Central"/>
</dbReference>
<name>A0A5F8H241_MONDO</name>
<dbReference type="GO" id="GO:0030670">
    <property type="term" value="C:phagocytic vesicle membrane"/>
    <property type="evidence" value="ECO:0007669"/>
    <property type="project" value="UniProtKB-ARBA"/>
</dbReference>
<keyword evidence="4" id="KW-0490">MHC I</keyword>
<dbReference type="InterPro" id="IPR036179">
    <property type="entry name" value="Ig-like_dom_sf"/>
</dbReference>
<feature type="transmembrane region" description="Helical" evidence="11">
    <location>
        <begin position="350"/>
        <end position="375"/>
    </location>
</feature>
<evidence type="ECO:0000256" key="12">
    <source>
        <dbReference type="SAM" id="SignalP"/>
    </source>
</evidence>
<evidence type="ECO:0000256" key="6">
    <source>
        <dbReference type="ARBA" id="ARBA00022859"/>
    </source>
</evidence>
<dbReference type="Proteomes" id="UP000002280">
    <property type="component" value="Chromosome 2"/>
</dbReference>
<dbReference type="InterPro" id="IPR003006">
    <property type="entry name" value="Ig/MHC_CS"/>
</dbReference>
<organism evidence="14 15">
    <name type="scientific">Monodelphis domestica</name>
    <name type="common">Gray short-tailed opossum</name>
    <dbReference type="NCBI Taxonomy" id="13616"/>
    <lineage>
        <taxon>Eukaryota</taxon>
        <taxon>Metazoa</taxon>
        <taxon>Chordata</taxon>
        <taxon>Craniata</taxon>
        <taxon>Vertebrata</taxon>
        <taxon>Euteleostomi</taxon>
        <taxon>Mammalia</taxon>
        <taxon>Metatheria</taxon>
        <taxon>Didelphimorphia</taxon>
        <taxon>Didelphidae</taxon>
        <taxon>Monodelphis</taxon>
    </lineage>
</organism>
<evidence type="ECO:0000256" key="11">
    <source>
        <dbReference type="SAM" id="Phobius"/>
    </source>
</evidence>
<evidence type="ECO:0000256" key="10">
    <source>
        <dbReference type="RuleBase" id="RU004439"/>
    </source>
</evidence>
<reference evidence="14 15" key="1">
    <citation type="journal article" date="2007" name="Nature">
        <title>Genome of the marsupial Monodelphis domestica reveals innovation in non-coding sequences.</title>
        <authorList>
            <person name="Mikkelsen T.S."/>
            <person name="Wakefield M.J."/>
            <person name="Aken B."/>
            <person name="Amemiya C.T."/>
            <person name="Chang J.L."/>
            <person name="Duke S."/>
            <person name="Garber M."/>
            <person name="Gentles A.J."/>
            <person name="Goodstadt L."/>
            <person name="Heger A."/>
            <person name="Jurka J."/>
            <person name="Kamal M."/>
            <person name="Mauceli E."/>
            <person name="Searle S.M."/>
            <person name="Sharpe T."/>
            <person name="Baker M.L."/>
            <person name="Batzer M.A."/>
            <person name="Benos P.V."/>
            <person name="Belov K."/>
            <person name="Clamp M."/>
            <person name="Cook A."/>
            <person name="Cuff J."/>
            <person name="Das R."/>
            <person name="Davidow L."/>
            <person name="Deakin J.E."/>
            <person name="Fazzari M.J."/>
            <person name="Glass J.L."/>
            <person name="Grabherr M."/>
            <person name="Greally J.M."/>
            <person name="Gu W."/>
            <person name="Hore T.A."/>
            <person name="Huttley G.A."/>
            <person name="Kleber M."/>
            <person name="Jirtle R.L."/>
            <person name="Koina E."/>
            <person name="Lee J.T."/>
            <person name="Mahony S."/>
            <person name="Marra M.A."/>
            <person name="Miller R.D."/>
            <person name="Nicholls R.D."/>
            <person name="Oda M."/>
            <person name="Papenfuss A.T."/>
            <person name="Parra Z.E."/>
            <person name="Pollock D.D."/>
            <person name="Ray D.A."/>
            <person name="Schein J.E."/>
            <person name="Speed T.P."/>
            <person name="Thompson K."/>
            <person name="VandeBerg J.L."/>
            <person name="Wade C.M."/>
            <person name="Walker J.A."/>
            <person name="Waters P.D."/>
            <person name="Webber C."/>
            <person name="Weidman J.R."/>
            <person name="Xie X."/>
            <person name="Zody M.C."/>
            <person name="Baldwin J."/>
            <person name="Abdouelleil A."/>
            <person name="Abdulkadir J."/>
            <person name="Abebe A."/>
            <person name="Abera B."/>
            <person name="Abreu J."/>
            <person name="Acer S.C."/>
            <person name="Aftuck L."/>
            <person name="Alexander A."/>
            <person name="An P."/>
            <person name="Anderson E."/>
            <person name="Anderson S."/>
            <person name="Arachi H."/>
            <person name="Azer M."/>
            <person name="Bachantsang P."/>
            <person name="Barry A."/>
            <person name="Bayul T."/>
            <person name="Berlin A."/>
            <person name="Bessette D."/>
            <person name="Bloom T."/>
            <person name="Bloom T."/>
            <person name="Boguslavskiy L."/>
            <person name="Bonnet C."/>
            <person name="Boukhgalter B."/>
            <person name="Bourzgui I."/>
            <person name="Brown A."/>
            <person name="Cahill P."/>
            <person name="Channer S."/>
            <person name="Cheshatsang Y."/>
            <person name="Chuda L."/>
            <person name="Citroen M."/>
            <person name="Collymore A."/>
            <person name="Cooke P."/>
            <person name="Costello M."/>
            <person name="D'Aco K."/>
            <person name="Daza R."/>
            <person name="De Haan G."/>
            <person name="DeGray S."/>
            <person name="DeMaso C."/>
            <person name="Dhargay N."/>
            <person name="Dooley K."/>
            <person name="Dooley E."/>
            <person name="Doricent M."/>
            <person name="Dorje P."/>
            <person name="Dorjee K."/>
            <person name="Dupes A."/>
            <person name="Elong R."/>
            <person name="Falk J."/>
            <person name="Farina A."/>
            <person name="Faro S."/>
            <person name="Ferguson D."/>
            <person name="Fisher S."/>
            <person name="Foley C.D."/>
            <person name="Franke A."/>
            <person name="Friedrich D."/>
            <person name="Gadbois L."/>
            <person name="Gearin G."/>
            <person name="Gearin C.R."/>
            <person name="Giannoukos G."/>
            <person name="Goode T."/>
            <person name="Graham J."/>
            <person name="Grandbois E."/>
            <person name="Grewal S."/>
            <person name="Gyaltsen K."/>
            <person name="Hafez N."/>
            <person name="Hagos B."/>
            <person name="Hall J."/>
            <person name="Henson C."/>
            <person name="Hollinger A."/>
            <person name="Honan T."/>
            <person name="Huard M.D."/>
            <person name="Hughes L."/>
            <person name="Hurhula B."/>
            <person name="Husby M.E."/>
            <person name="Kamat A."/>
            <person name="Kanga B."/>
            <person name="Kashin S."/>
            <person name="Khazanovich D."/>
            <person name="Kisner P."/>
            <person name="Lance K."/>
            <person name="Lara M."/>
            <person name="Lee W."/>
            <person name="Lennon N."/>
            <person name="Letendre F."/>
            <person name="LeVine R."/>
            <person name="Lipovsky A."/>
            <person name="Liu X."/>
            <person name="Liu J."/>
            <person name="Liu S."/>
            <person name="Lokyitsang T."/>
            <person name="Lokyitsang Y."/>
            <person name="Lubonja R."/>
            <person name="Lui A."/>
            <person name="MacDonald P."/>
            <person name="Magnisalis V."/>
            <person name="Maru K."/>
            <person name="Matthews C."/>
            <person name="McCusker W."/>
            <person name="McDonough S."/>
            <person name="Mehta T."/>
            <person name="Meldrim J."/>
            <person name="Meneus L."/>
            <person name="Mihai O."/>
            <person name="Mihalev A."/>
            <person name="Mihova T."/>
            <person name="Mittelman R."/>
            <person name="Mlenga V."/>
            <person name="Montmayeur A."/>
            <person name="Mulrain L."/>
            <person name="Navidi A."/>
            <person name="Naylor J."/>
            <person name="Negash T."/>
            <person name="Nguyen T."/>
            <person name="Nguyen N."/>
            <person name="Nicol R."/>
            <person name="Norbu C."/>
            <person name="Norbu N."/>
            <person name="Novod N."/>
            <person name="O'Neill B."/>
            <person name="Osman S."/>
            <person name="Markiewicz E."/>
            <person name="Oyono O.L."/>
            <person name="Patti C."/>
            <person name="Phunkhang P."/>
            <person name="Pierre F."/>
            <person name="Priest M."/>
            <person name="Raghuraman S."/>
            <person name="Rege F."/>
            <person name="Reyes R."/>
            <person name="Rise C."/>
            <person name="Rogov P."/>
            <person name="Ross K."/>
            <person name="Ryan E."/>
            <person name="Settipalli S."/>
            <person name="Shea T."/>
            <person name="Sherpa N."/>
            <person name="Shi L."/>
            <person name="Shih D."/>
            <person name="Sparrow T."/>
            <person name="Spaulding J."/>
            <person name="Stalker J."/>
            <person name="Stange-Thomann N."/>
            <person name="Stavropoulos S."/>
            <person name="Stone C."/>
            <person name="Strader C."/>
            <person name="Tesfaye S."/>
            <person name="Thomson T."/>
            <person name="Thoulutsang Y."/>
            <person name="Thoulutsang D."/>
            <person name="Topham K."/>
            <person name="Topping I."/>
            <person name="Tsamla T."/>
            <person name="Vassiliev H."/>
            <person name="Vo A."/>
            <person name="Wangchuk T."/>
            <person name="Wangdi T."/>
            <person name="Weiand M."/>
            <person name="Wilkinson J."/>
            <person name="Wilson A."/>
            <person name="Yadav S."/>
            <person name="Young G."/>
            <person name="Yu Q."/>
            <person name="Zembek L."/>
            <person name="Zhong D."/>
            <person name="Zimmer A."/>
            <person name="Zwirko Z."/>
            <person name="Jaffe D.B."/>
            <person name="Alvarez P."/>
            <person name="Brockman W."/>
            <person name="Butler J."/>
            <person name="Chin C."/>
            <person name="Gnerre S."/>
            <person name="MacCallum I."/>
            <person name="Graves J.A."/>
            <person name="Ponting C.P."/>
            <person name="Breen M."/>
            <person name="Samollow P.B."/>
            <person name="Lander E.S."/>
            <person name="Lindblad-Toh K."/>
        </authorList>
    </citation>
    <scope>NUCLEOTIDE SEQUENCE [LARGE SCALE GENOMIC DNA]</scope>
</reference>
<dbReference type="SMART" id="SM00407">
    <property type="entry name" value="IGc1"/>
    <property type="match status" value="1"/>
</dbReference>
<dbReference type="InterPro" id="IPR011161">
    <property type="entry name" value="MHC_I-like_Ag-recog"/>
</dbReference>
<dbReference type="GO" id="GO:0042612">
    <property type="term" value="C:MHC class I protein complex"/>
    <property type="evidence" value="ECO:0007669"/>
    <property type="project" value="UniProtKB-KW"/>
</dbReference>
<evidence type="ECO:0000256" key="1">
    <source>
        <dbReference type="ARBA" id="ARBA00002297"/>
    </source>
</evidence>
<keyword evidence="9" id="KW-0325">Glycoprotein</keyword>
<feature type="domain" description="Ig-like" evidence="13">
    <location>
        <begin position="210"/>
        <end position="296"/>
    </location>
</feature>
<evidence type="ECO:0000256" key="5">
    <source>
        <dbReference type="ARBA" id="ARBA00022692"/>
    </source>
</evidence>
<dbReference type="GO" id="GO:0002476">
    <property type="term" value="P:antigen processing and presentation of endogenous peptide antigen via MHC class Ib"/>
    <property type="evidence" value="ECO:0000318"/>
    <property type="project" value="GO_Central"/>
</dbReference>
<dbReference type="Gene3D" id="3.30.500.10">
    <property type="entry name" value="MHC class I-like antigen recognition-like"/>
    <property type="match status" value="1"/>
</dbReference>
<dbReference type="InterPro" id="IPR007110">
    <property type="entry name" value="Ig-like_dom"/>
</dbReference>
<evidence type="ECO:0000259" key="13">
    <source>
        <dbReference type="PROSITE" id="PS50835"/>
    </source>
</evidence>
<dbReference type="InterPro" id="IPR011162">
    <property type="entry name" value="MHC_I/II-like_Ag-recog"/>
</dbReference>
<dbReference type="GO" id="GO:0042605">
    <property type="term" value="F:peptide antigen binding"/>
    <property type="evidence" value="ECO:0000318"/>
    <property type="project" value="GO_Central"/>
</dbReference>
<proteinExistence type="inferred from homology"/>
<evidence type="ECO:0000256" key="3">
    <source>
        <dbReference type="ARBA" id="ARBA00006909"/>
    </source>
</evidence>
<keyword evidence="8 11" id="KW-0472">Membrane</keyword>
<dbReference type="SUPFAM" id="SSF54452">
    <property type="entry name" value="MHC antigen-recognition domain"/>
    <property type="match status" value="1"/>
</dbReference>
<protein>
    <submittedName>
        <fullName evidence="14">MHC class I antigen</fullName>
    </submittedName>
</protein>
<feature type="signal peptide" evidence="12">
    <location>
        <begin position="1"/>
        <end position="21"/>
    </location>
</feature>
<dbReference type="InterPro" id="IPR001039">
    <property type="entry name" value="MHC_I_a_a1/a2"/>
</dbReference>
<keyword evidence="5 11" id="KW-0812">Transmembrane</keyword>
<dbReference type="FunFam" id="2.60.40.10:FF:000014">
    <property type="entry name" value="H-2 class I histocompatibility antigen, alpha chain"/>
    <property type="match status" value="1"/>
</dbReference>
<dbReference type="GO" id="GO:0001916">
    <property type="term" value="P:positive regulation of T cell mediated cytotoxicity"/>
    <property type="evidence" value="ECO:0000318"/>
    <property type="project" value="GO_Central"/>
</dbReference>
<dbReference type="GO" id="GO:0006955">
    <property type="term" value="P:immune response"/>
    <property type="evidence" value="ECO:0000318"/>
    <property type="project" value="GO_Central"/>
</dbReference>
<dbReference type="PROSITE" id="PS00290">
    <property type="entry name" value="IG_MHC"/>
    <property type="match status" value="1"/>
</dbReference>
<dbReference type="Pfam" id="PF00129">
    <property type="entry name" value="MHC_I"/>
    <property type="match status" value="1"/>
</dbReference>
<dbReference type="PANTHER" id="PTHR16675:SF251">
    <property type="entry name" value="HLA CLASS I HISTOCOMPATIBILITY ANTIGEN, C ALPHA CHAIN"/>
    <property type="match status" value="1"/>
</dbReference>
<dbReference type="GO" id="GO:0009897">
    <property type="term" value="C:external side of plasma membrane"/>
    <property type="evidence" value="ECO:0000318"/>
    <property type="project" value="GO_Central"/>
</dbReference>
<accession>A0A5F8H241</accession>
<dbReference type="GeneTree" id="ENSGT01120000271826"/>
<dbReference type="GO" id="GO:0098553">
    <property type="term" value="C:lumenal side of endoplasmic reticulum membrane"/>
    <property type="evidence" value="ECO:0007669"/>
    <property type="project" value="UniProtKB-ARBA"/>
</dbReference>
<dbReference type="STRING" id="13616.ENSMODP00000053892"/>
<comment type="similarity">
    <text evidence="3 10">Belongs to the MHC class I family.</text>
</comment>
<feature type="chain" id="PRO_5023852641" evidence="12">
    <location>
        <begin position="22"/>
        <end position="381"/>
    </location>
</feature>